<evidence type="ECO:0000313" key="1">
    <source>
        <dbReference type="EMBL" id="VDO16896.1"/>
    </source>
</evidence>
<keyword evidence="2" id="KW-1185">Reference proteome</keyword>
<dbReference type="AlphaFoldDB" id="A0A0R3QFS8"/>
<evidence type="ECO:0000313" key="3">
    <source>
        <dbReference type="WBParaSite" id="BTMF_0000522601-mRNA-1"/>
    </source>
</evidence>
<name>A0A0R3QFS8_9BILA</name>
<dbReference type="STRING" id="42155.A0A0R3QFS8"/>
<evidence type="ECO:0000313" key="2">
    <source>
        <dbReference type="Proteomes" id="UP000280834"/>
    </source>
</evidence>
<reference evidence="3" key="1">
    <citation type="submission" date="2017-02" db="UniProtKB">
        <authorList>
            <consortium name="WormBaseParasite"/>
        </authorList>
    </citation>
    <scope>IDENTIFICATION</scope>
</reference>
<organism evidence="3">
    <name type="scientific">Brugia timori</name>
    <dbReference type="NCBI Taxonomy" id="42155"/>
    <lineage>
        <taxon>Eukaryota</taxon>
        <taxon>Metazoa</taxon>
        <taxon>Ecdysozoa</taxon>
        <taxon>Nematoda</taxon>
        <taxon>Chromadorea</taxon>
        <taxon>Rhabditida</taxon>
        <taxon>Spirurina</taxon>
        <taxon>Spiruromorpha</taxon>
        <taxon>Filarioidea</taxon>
        <taxon>Onchocercidae</taxon>
        <taxon>Brugia</taxon>
    </lineage>
</organism>
<accession>A0A0R3QFS8</accession>
<protein>
    <submittedName>
        <fullName evidence="3">Protein aurora borealis</fullName>
    </submittedName>
</protein>
<reference evidence="1 2" key="2">
    <citation type="submission" date="2018-11" db="EMBL/GenBank/DDBJ databases">
        <authorList>
            <consortium name="Pathogen Informatics"/>
        </authorList>
    </citation>
    <scope>NUCLEOTIDE SEQUENCE [LARGE SCALE GENOMIC DNA]</scope>
</reference>
<proteinExistence type="predicted"/>
<sequence>LHNDNRITPASSSIASDSDSRWHHAKVRSAVAFYDDLVETGLMVSPTVFRSPRDSSLDQQMCYLSKFACSRQSFDCFEERADDINEIRPAFDCSMRSSLSSPLSSEIESLCSEQSFDCSEESAENTNEKTLIAEKNFESDVTFPTVSAEDRIENVIAELQTSKDVMVYSSNIAGNSKIRKS</sequence>
<dbReference type="WBParaSite" id="BTMF_0000522601-mRNA-1">
    <property type="protein sequence ID" value="BTMF_0000522601-mRNA-1"/>
    <property type="gene ID" value="BTMF_0000522601"/>
</dbReference>
<gene>
    <name evidence="1" type="ORF">BTMF_LOCUS4510</name>
</gene>
<dbReference type="EMBL" id="UZAG01004485">
    <property type="protein sequence ID" value="VDO16896.1"/>
    <property type="molecule type" value="Genomic_DNA"/>
</dbReference>
<dbReference type="Proteomes" id="UP000280834">
    <property type="component" value="Unassembled WGS sequence"/>
</dbReference>